<accession>A0ABR4UTZ4</accession>
<protein>
    <submittedName>
        <fullName evidence="1">Uncharacterized protein</fullName>
    </submittedName>
</protein>
<dbReference type="EMBL" id="JQHL01000030">
    <property type="protein sequence ID" value="KFX11864.1"/>
    <property type="molecule type" value="Genomic_DNA"/>
</dbReference>
<reference evidence="1 2" key="1">
    <citation type="submission" date="2014-08" db="EMBL/GenBank/DDBJ databases">
        <title>Genome sequences of NCPPB Pectobacterium isolates.</title>
        <authorList>
            <person name="Glover R.H."/>
            <person name="Sapp M."/>
            <person name="Elphinstone J."/>
        </authorList>
    </citation>
    <scope>NUCLEOTIDE SEQUENCE [LARGE SCALE GENOMIC DNA]</scope>
    <source>
        <strain evidence="1 2">NCPPB 2793</strain>
    </source>
</reference>
<dbReference type="Proteomes" id="UP000032869">
    <property type="component" value="Unassembled WGS sequence"/>
</dbReference>
<comment type="caution">
    <text evidence="1">The sequence shown here is derived from an EMBL/GenBank/DDBJ whole genome shotgun (WGS) entry which is preliminary data.</text>
</comment>
<name>A0ABR4UTZ4_9GAMM</name>
<proteinExistence type="predicted"/>
<evidence type="ECO:0000313" key="1">
    <source>
        <dbReference type="EMBL" id="KFX11864.1"/>
    </source>
</evidence>
<keyword evidence="2" id="KW-1185">Reference proteome</keyword>
<sequence>MGKSQAQLSKYLAEKGSIPAEVMIRCMNILKEGNFPEPGVEELIYELISLKGDAHKEIREALMKVIRAYRKNQHDQ</sequence>
<dbReference type="RefSeq" id="WP_039309031.1">
    <property type="nucleotide sequence ID" value="NZ_JAODTE010000025.1"/>
</dbReference>
<organism evidence="1 2">
    <name type="scientific">Pectobacterium betavasculorum</name>
    <dbReference type="NCBI Taxonomy" id="55207"/>
    <lineage>
        <taxon>Bacteria</taxon>
        <taxon>Pseudomonadati</taxon>
        <taxon>Pseudomonadota</taxon>
        <taxon>Gammaproteobacteria</taxon>
        <taxon>Enterobacterales</taxon>
        <taxon>Pectobacteriaceae</taxon>
        <taxon>Pectobacterium</taxon>
    </lineage>
</organism>
<evidence type="ECO:0000313" key="2">
    <source>
        <dbReference type="Proteomes" id="UP000032869"/>
    </source>
</evidence>
<gene>
    <name evidence="1" type="ORF">JV35_20790</name>
</gene>